<evidence type="ECO:0000313" key="10">
    <source>
        <dbReference type="Proteomes" id="UP000009131"/>
    </source>
</evidence>
<feature type="transmembrane region" description="Helical" evidence="7">
    <location>
        <begin position="489"/>
        <end position="511"/>
    </location>
</feature>
<feature type="transmembrane region" description="Helical" evidence="7">
    <location>
        <begin position="465"/>
        <end position="483"/>
    </location>
</feature>
<feature type="transmembrane region" description="Helical" evidence="7">
    <location>
        <begin position="86"/>
        <end position="109"/>
    </location>
</feature>
<dbReference type="OrthoDB" id="4139357at2759"/>
<feature type="transmembrane region" description="Helical" evidence="7">
    <location>
        <begin position="523"/>
        <end position="546"/>
    </location>
</feature>
<evidence type="ECO:0000256" key="1">
    <source>
        <dbReference type="ARBA" id="ARBA00004141"/>
    </source>
</evidence>
<dbReference type="GO" id="GO:0022857">
    <property type="term" value="F:transmembrane transporter activity"/>
    <property type="evidence" value="ECO:0007669"/>
    <property type="project" value="InterPro"/>
</dbReference>
<dbReference type="Proteomes" id="UP000009131">
    <property type="component" value="Unassembled WGS sequence"/>
</dbReference>
<feature type="compositionally biased region" description="Basic and acidic residues" evidence="6">
    <location>
        <begin position="27"/>
        <end position="53"/>
    </location>
</feature>
<evidence type="ECO:0000256" key="6">
    <source>
        <dbReference type="SAM" id="MobiDB-lite"/>
    </source>
</evidence>
<keyword evidence="10" id="KW-1185">Reference proteome</keyword>
<dbReference type="eggNOG" id="KOG0253">
    <property type="taxonomic scope" value="Eukaryota"/>
</dbReference>
<evidence type="ECO:0000256" key="4">
    <source>
        <dbReference type="ARBA" id="ARBA00022989"/>
    </source>
</evidence>
<feature type="region of interest" description="Disordered" evidence="6">
    <location>
        <begin position="1"/>
        <end position="68"/>
    </location>
</feature>
<dbReference type="RefSeq" id="XP_014568499.1">
    <property type="nucleotide sequence ID" value="XM_014713013.1"/>
</dbReference>
<reference evidence="9 10" key="1">
    <citation type="journal article" date="2011" name="J. Gen. Appl. Microbiol.">
        <title>Draft genome sequencing of the enigmatic basidiomycete Mixia osmundae.</title>
        <authorList>
            <person name="Nishida H."/>
            <person name="Nagatsuka Y."/>
            <person name="Sugiyama J."/>
        </authorList>
    </citation>
    <scope>NUCLEOTIDE SEQUENCE [LARGE SCALE GENOMIC DNA]</scope>
    <source>
        <strain evidence="10">CBS 9802 / IAM 14324 / JCM 22182 / KY 12970</strain>
    </source>
</reference>
<dbReference type="OMA" id="WDVVIYS"/>
<feature type="transmembrane region" description="Helical" evidence="7">
    <location>
        <begin position="552"/>
        <end position="573"/>
    </location>
</feature>
<dbReference type="Gene3D" id="1.20.1250.20">
    <property type="entry name" value="MFS general substrate transporter like domains"/>
    <property type="match status" value="1"/>
</dbReference>
<proteinExistence type="predicted"/>
<dbReference type="Pfam" id="PF07690">
    <property type="entry name" value="MFS_1"/>
    <property type="match status" value="1"/>
</dbReference>
<dbReference type="CDD" id="cd17316">
    <property type="entry name" value="MFS_SV2_like"/>
    <property type="match status" value="1"/>
</dbReference>
<comment type="subcellular location">
    <subcellularLocation>
        <location evidence="1">Membrane</location>
        <topology evidence="1">Multi-pass membrane protein</topology>
    </subcellularLocation>
</comment>
<organism evidence="9 10">
    <name type="scientific">Mixia osmundae (strain CBS 9802 / IAM 14324 / JCM 22182 / KY 12970)</name>
    <dbReference type="NCBI Taxonomy" id="764103"/>
    <lineage>
        <taxon>Eukaryota</taxon>
        <taxon>Fungi</taxon>
        <taxon>Dikarya</taxon>
        <taxon>Basidiomycota</taxon>
        <taxon>Pucciniomycotina</taxon>
        <taxon>Mixiomycetes</taxon>
        <taxon>Mixiales</taxon>
        <taxon>Mixiaceae</taxon>
        <taxon>Mixia</taxon>
    </lineage>
</organism>
<keyword evidence="5 7" id="KW-0472">Membrane</keyword>
<feature type="compositionally biased region" description="Polar residues" evidence="6">
    <location>
        <begin position="55"/>
        <end position="66"/>
    </location>
</feature>
<protein>
    <recommendedName>
        <fullName evidence="8">Major facilitator superfamily (MFS) profile domain-containing protein</fullName>
    </recommendedName>
</protein>
<dbReference type="EMBL" id="BABT02000220">
    <property type="protein sequence ID" value="GAA99250.1"/>
    <property type="molecule type" value="Genomic_DNA"/>
</dbReference>
<dbReference type="InParanoid" id="G7E9D1"/>
<feature type="transmembrane region" description="Helical" evidence="7">
    <location>
        <begin position="438"/>
        <end position="456"/>
    </location>
</feature>
<dbReference type="SUPFAM" id="SSF103473">
    <property type="entry name" value="MFS general substrate transporter"/>
    <property type="match status" value="1"/>
</dbReference>
<comment type="caution">
    <text evidence="9">The sequence shown here is derived from an EMBL/GenBank/DDBJ whole genome shotgun (WGS) entry which is preliminary data.</text>
</comment>
<dbReference type="InterPro" id="IPR020846">
    <property type="entry name" value="MFS_dom"/>
</dbReference>
<feature type="domain" description="Major facilitator superfamily (MFS) profile" evidence="8">
    <location>
        <begin position="86"/>
        <end position="576"/>
    </location>
</feature>
<evidence type="ECO:0000259" key="8">
    <source>
        <dbReference type="PROSITE" id="PS50850"/>
    </source>
</evidence>
<reference evidence="9 10" key="2">
    <citation type="journal article" date="2012" name="Open Biol.">
        <title>Characteristics of nucleosomes and linker DNA regions on the genome of the basidiomycete Mixia osmundae revealed by mono- and dinucleosome mapping.</title>
        <authorList>
            <person name="Nishida H."/>
            <person name="Kondo S."/>
            <person name="Matsumoto T."/>
            <person name="Suzuki Y."/>
            <person name="Yoshikawa H."/>
            <person name="Taylor T.D."/>
            <person name="Sugiyama J."/>
        </authorList>
    </citation>
    <scope>NUCLEOTIDE SEQUENCE [LARGE SCALE GENOMIC DNA]</scope>
    <source>
        <strain evidence="10">CBS 9802 / IAM 14324 / JCM 22182 / KY 12970</strain>
    </source>
</reference>
<evidence type="ECO:0000313" key="9">
    <source>
        <dbReference type="EMBL" id="GAA99250.1"/>
    </source>
</evidence>
<feature type="transmembrane region" description="Helical" evidence="7">
    <location>
        <begin position="395"/>
        <end position="418"/>
    </location>
</feature>
<dbReference type="PANTHER" id="PTHR23511">
    <property type="entry name" value="SYNAPTIC VESICLE GLYCOPROTEIN 2"/>
    <property type="match status" value="1"/>
</dbReference>
<evidence type="ECO:0000256" key="5">
    <source>
        <dbReference type="ARBA" id="ARBA00023136"/>
    </source>
</evidence>
<dbReference type="PANTHER" id="PTHR23511:SF5">
    <property type="entry name" value="MAJOR FACILITATOR-TYPE TRANSPORTER HXNZ-RELATED"/>
    <property type="match status" value="1"/>
</dbReference>
<evidence type="ECO:0000256" key="3">
    <source>
        <dbReference type="ARBA" id="ARBA00022692"/>
    </source>
</evidence>
<evidence type="ECO:0000256" key="7">
    <source>
        <dbReference type="SAM" id="Phobius"/>
    </source>
</evidence>
<gene>
    <name evidence="9" type="primary">Mo05944</name>
    <name evidence="9" type="ORF">E5Q_05944</name>
</gene>
<keyword evidence="4 7" id="KW-1133">Transmembrane helix</keyword>
<dbReference type="HOGENOM" id="CLU_001265_52_3_1"/>
<dbReference type="PROSITE" id="PS50850">
    <property type="entry name" value="MFS"/>
    <property type="match status" value="1"/>
</dbReference>
<sequence length="578" mass="63166">MTSRQALLDEHQLAWQDVPSSSPRTAQPDHLEPSWEPRKLSSIDYGTRSHDEPSSPLQEESASLHSETPLDRTLERVGFGLYQKRLLLLAGGGWAAENAWLQGIAVILPRVQAEYAVSDRYIGLLSASMFAGMAVGASFWGSISDSYGRLYAFQGTLLVTAIFGTLAFFTTSFLQLCLVLVCLGTGVGGSISTDGTLALECIPKTKHFLITGLSFFFSLGAVTTSLLALIILPSRSCVSNLQESDVADLCTNNGWKLLLLALGGVTFVMFLCRVLFFRLHESAKFLVVSGRTEEAVLVLREILRVNGKVIDLSVEDMQDDVDMHDSAPIPQTVYDHVPESANPDEQINGHERKHTPSIDRSFWSRYVENIFSSYEQLRGRINILFSPKWARTTTLVWLIWFFVSAGYTIFNVYLPKFLEDKVGREELGGGLTESLQEYVIYTVAGCPGSIIGAYLIETRLGRRGSMALSTLMTALGTFIFVMVTSKAGVVLSSMLVSLMATLMYAIIYGYTPEVFEARIRGTGCGIASALSRVAGIIAPLLTGLLLSLSVSLPLFVSAGAFATATICMATLPFETRGR</sequence>
<accession>G7E9D1</accession>
<feature type="transmembrane region" description="Helical" evidence="7">
    <location>
        <begin position="209"/>
        <end position="234"/>
    </location>
</feature>
<dbReference type="InterPro" id="IPR036259">
    <property type="entry name" value="MFS_trans_sf"/>
</dbReference>
<evidence type="ECO:0000256" key="2">
    <source>
        <dbReference type="ARBA" id="ARBA00022448"/>
    </source>
</evidence>
<name>G7E9D1_MIXOS</name>
<dbReference type="GO" id="GO:0016020">
    <property type="term" value="C:membrane"/>
    <property type="evidence" value="ECO:0007669"/>
    <property type="project" value="UniProtKB-SubCell"/>
</dbReference>
<dbReference type="InterPro" id="IPR011701">
    <property type="entry name" value="MFS"/>
</dbReference>
<keyword evidence="3 7" id="KW-0812">Transmembrane</keyword>
<feature type="transmembrane region" description="Helical" evidence="7">
    <location>
        <begin position="121"/>
        <end position="143"/>
    </location>
</feature>
<feature type="transmembrane region" description="Helical" evidence="7">
    <location>
        <begin position="254"/>
        <end position="276"/>
    </location>
</feature>
<dbReference type="AlphaFoldDB" id="G7E9D1"/>
<keyword evidence="2" id="KW-0813">Transport</keyword>